<accession>A0ABT5Z8T5</accession>
<evidence type="ECO:0000256" key="1">
    <source>
        <dbReference type="SAM" id="MobiDB-lite"/>
    </source>
</evidence>
<protein>
    <submittedName>
        <fullName evidence="2">Uncharacterized protein</fullName>
    </submittedName>
</protein>
<name>A0ABT5Z8T5_9ACTN</name>
<dbReference type="EMBL" id="JARHTQ010000031">
    <property type="protein sequence ID" value="MDF2260245.1"/>
    <property type="molecule type" value="Genomic_DNA"/>
</dbReference>
<reference evidence="2 3" key="1">
    <citation type="submission" date="2023-03" db="EMBL/GenBank/DDBJ databases">
        <title>Draft genome sequence of type strain Streptomyces ferralitis JCM 14344.</title>
        <authorList>
            <person name="Klaysubun C."/>
            <person name="Duangmal K."/>
        </authorList>
    </citation>
    <scope>NUCLEOTIDE SEQUENCE [LARGE SCALE GENOMIC DNA]</scope>
    <source>
        <strain evidence="2 3">JCM 14344</strain>
    </source>
</reference>
<gene>
    <name evidence="2" type="ORF">P2L57_32395</name>
</gene>
<feature type="region of interest" description="Disordered" evidence="1">
    <location>
        <begin position="1"/>
        <end position="37"/>
    </location>
</feature>
<feature type="region of interest" description="Disordered" evidence="1">
    <location>
        <begin position="57"/>
        <end position="91"/>
    </location>
</feature>
<evidence type="ECO:0000313" key="3">
    <source>
        <dbReference type="Proteomes" id="UP001220022"/>
    </source>
</evidence>
<sequence length="91" mass="9744">MIRVTGNGVQSNAPGDLRREGARDDAPAEKGASTPVLMKLSGHTSVRSLAKYAQVSDEGLLNSQADTDPAARRHRQRSGELSVAGEQHDEY</sequence>
<organism evidence="2 3">
    <name type="scientific">Streptantibioticus ferralitis</name>
    <dbReference type="NCBI Taxonomy" id="236510"/>
    <lineage>
        <taxon>Bacteria</taxon>
        <taxon>Bacillati</taxon>
        <taxon>Actinomycetota</taxon>
        <taxon>Actinomycetes</taxon>
        <taxon>Kitasatosporales</taxon>
        <taxon>Streptomycetaceae</taxon>
        <taxon>Streptantibioticus</taxon>
    </lineage>
</organism>
<keyword evidence="3" id="KW-1185">Reference proteome</keyword>
<comment type="caution">
    <text evidence="2">The sequence shown here is derived from an EMBL/GenBank/DDBJ whole genome shotgun (WGS) entry which is preliminary data.</text>
</comment>
<feature type="compositionally biased region" description="Basic and acidic residues" evidence="1">
    <location>
        <begin position="16"/>
        <end position="28"/>
    </location>
</feature>
<dbReference type="Proteomes" id="UP001220022">
    <property type="component" value="Unassembled WGS sequence"/>
</dbReference>
<dbReference type="RefSeq" id="WP_275820653.1">
    <property type="nucleotide sequence ID" value="NZ_BAAANM010000036.1"/>
</dbReference>
<evidence type="ECO:0000313" key="2">
    <source>
        <dbReference type="EMBL" id="MDF2260245.1"/>
    </source>
</evidence>
<proteinExistence type="predicted"/>